<dbReference type="GO" id="GO:0005655">
    <property type="term" value="C:nucleolar ribonuclease P complex"/>
    <property type="evidence" value="ECO:0007669"/>
    <property type="project" value="InterPro"/>
</dbReference>
<evidence type="ECO:0000256" key="1">
    <source>
        <dbReference type="ARBA" id="ARBA00004604"/>
    </source>
</evidence>
<dbReference type="STRING" id="703135.A0A2A9NT11"/>
<feature type="compositionally biased region" description="Polar residues" evidence="4">
    <location>
        <begin position="39"/>
        <end position="51"/>
    </location>
</feature>
<protein>
    <submittedName>
        <fullName evidence="5">Uncharacterized protein</fullName>
    </submittedName>
</protein>
<dbReference type="SUPFAM" id="SSF82704">
    <property type="entry name" value="AlbA-like"/>
    <property type="match status" value="1"/>
</dbReference>
<dbReference type="OrthoDB" id="416729at2759"/>
<evidence type="ECO:0000256" key="2">
    <source>
        <dbReference type="ARBA" id="ARBA00022694"/>
    </source>
</evidence>
<evidence type="ECO:0000313" key="6">
    <source>
        <dbReference type="Proteomes" id="UP000242287"/>
    </source>
</evidence>
<dbReference type="AlphaFoldDB" id="A0A2A9NT11"/>
<dbReference type="InterPro" id="IPR014612">
    <property type="entry name" value="Pop7/Rpp20"/>
</dbReference>
<feature type="region of interest" description="Disordered" evidence="4">
    <location>
        <begin position="168"/>
        <end position="203"/>
    </location>
</feature>
<keyword evidence="6" id="KW-1185">Reference proteome</keyword>
<dbReference type="Gene3D" id="3.30.110.20">
    <property type="entry name" value="Alba-like domain"/>
    <property type="match status" value="1"/>
</dbReference>
<proteinExistence type="predicted"/>
<feature type="region of interest" description="Disordered" evidence="4">
    <location>
        <begin position="29"/>
        <end position="51"/>
    </location>
</feature>
<dbReference type="Proteomes" id="UP000242287">
    <property type="component" value="Unassembled WGS sequence"/>
</dbReference>
<dbReference type="PANTHER" id="PTHR15314:SF1">
    <property type="entry name" value="RIBONUCLEASE P PROTEIN SUBUNIT P20"/>
    <property type="match status" value="1"/>
</dbReference>
<comment type="subcellular location">
    <subcellularLocation>
        <location evidence="1">Nucleus</location>
        <location evidence="1">Nucleolus</location>
    </subcellularLocation>
</comment>
<feature type="compositionally biased region" description="Basic residues" evidence="4">
    <location>
        <begin position="176"/>
        <end position="185"/>
    </location>
</feature>
<dbReference type="EMBL" id="KZ301979">
    <property type="protein sequence ID" value="PFH52484.1"/>
    <property type="molecule type" value="Genomic_DNA"/>
</dbReference>
<evidence type="ECO:0000313" key="5">
    <source>
        <dbReference type="EMBL" id="PFH52484.1"/>
    </source>
</evidence>
<reference evidence="5 6" key="1">
    <citation type="submission" date="2014-02" db="EMBL/GenBank/DDBJ databases">
        <title>Transposable element dynamics among asymbiotic and ectomycorrhizal Amanita fungi.</title>
        <authorList>
            <consortium name="DOE Joint Genome Institute"/>
            <person name="Hess J."/>
            <person name="Skrede I."/>
            <person name="Wolfe B."/>
            <person name="LaButti K."/>
            <person name="Ohm R.A."/>
            <person name="Grigoriev I.V."/>
            <person name="Pringle A."/>
        </authorList>
    </citation>
    <scope>NUCLEOTIDE SEQUENCE [LARGE SCALE GENOMIC DNA]</scope>
    <source>
        <strain evidence="5 6">SKay4041</strain>
    </source>
</reference>
<evidence type="ECO:0000256" key="4">
    <source>
        <dbReference type="SAM" id="MobiDB-lite"/>
    </source>
</evidence>
<name>A0A2A9NT11_9AGAR</name>
<keyword evidence="3" id="KW-0539">Nucleus</keyword>
<dbReference type="InterPro" id="IPR036882">
    <property type="entry name" value="Alba-like_dom_sf"/>
</dbReference>
<dbReference type="Pfam" id="PF12328">
    <property type="entry name" value="Rpp20"/>
    <property type="match status" value="1"/>
</dbReference>
<organism evidence="5 6">
    <name type="scientific">Amanita thiersii Skay4041</name>
    <dbReference type="NCBI Taxonomy" id="703135"/>
    <lineage>
        <taxon>Eukaryota</taxon>
        <taxon>Fungi</taxon>
        <taxon>Dikarya</taxon>
        <taxon>Basidiomycota</taxon>
        <taxon>Agaricomycotina</taxon>
        <taxon>Agaricomycetes</taxon>
        <taxon>Agaricomycetidae</taxon>
        <taxon>Agaricales</taxon>
        <taxon>Pluteineae</taxon>
        <taxon>Amanitaceae</taxon>
        <taxon>Amanita</taxon>
    </lineage>
</organism>
<gene>
    <name evidence="5" type="ORF">AMATHDRAFT_140204</name>
</gene>
<sequence>MQSSSLDHSSALINAQVYRKRKKQIRKLVPPRPWPSVFPSDNATGPRSSHTAGKNYICLTRKTNLGSYMRRCKDLVLNDGYSSIHLSAMGAAIPHLMQLVCALPGILPFSRDKIQVEMTTGTVEVQDEVTPDDAEEDIAYQTRSKSTLTVVLTVDGNVGRVMSKKRRKLNAEANGKRKHERHSTQKRAVVLKEPDQEDLMDMV</sequence>
<evidence type="ECO:0000256" key="3">
    <source>
        <dbReference type="ARBA" id="ARBA00023242"/>
    </source>
</evidence>
<dbReference type="GO" id="GO:0003676">
    <property type="term" value="F:nucleic acid binding"/>
    <property type="evidence" value="ECO:0007669"/>
    <property type="project" value="InterPro"/>
</dbReference>
<keyword evidence="2" id="KW-0819">tRNA processing</keyword>
<accession>A0A2A9NT11</accession>
<dbReference type="PANTHER" id="PTHR15314">
    <property type="entry name" value="RIBONUCLEASE P PROTEIN SUBUNIT P20"/>
    <property type="match status" value="1"/>
</dbReference>
<dbReference type="GO" id="GO:0000172">
    <property type="term" value="C:ribonuclease MRP complex"/>
    <property type="evidence" value="ECO:0007669"/>
    <property type="project" value="InterPro"/>
</dbReference>
<dbReference type="GO" id="GO:0001682">
    <property type="term" value="P:tRNA 5'-leader removal"/>
    <property type="evidence" value="ECO:0007669"/>
    <property type="project" value="InterPro"/>
</dbReference>